<evidence type="ECO:0008006" key="4">
    <source>
        <dbReference type="Google" id="ProtNLM"/>
    </source>
</evidence>
<proteinExistence type="predicted"/>
<name>A0AAW0FXR3_9APHY</name>
<accession>A0AAW0FXR3</accession>
<feature type="compositionally biased region" description="Low complexity" evidence="1">
    <location>
        <begin position="275"/>
        <end position="287"/>
    </location>
</feature>
<feature type="region of interest" description="Disordered" evidence="1">
    <location>
        <begin position="240"/>
        <end position="400"/>
    </location>
</feature>
<protein>
    <recommendedName>
        <fullName evidence="4">BTB domain-containing protein</fullName>
    </recommendedName>
</protein>
<dbReference type="Proteomes" id="UP001385951">
    <property type="component" value="Unassembled WGS sequence"/>
</dbReference>
<feature type="compositionally biased region" description="Polar residues" evidence="1">
    <location>
        <begin position="380"/>
        <end position="390"/>
    </location>
</feature>
<feature type="compositionally biased region" description="Polar residues" evidence="1">
    <location>
        <begin position="335"/>
        <end position="355"/>
    </location>
</feature>
<organism evidence="2 3">
    <name type="scientific">Cerrena zonata</name>
    <dbReference type="NCBI Taxonomy" id="2478898"/>
    <lineage>
        <taxon>Eukaryota</taxon>
        <taxon>Fungi</taxon>
        <taxon>Dikarya</taxon>
        <taxon>Basidiomycota</taxon>
        <taxon>Agaricomycotina</taxon>
        <taxon>Agaricomycetes</taxon>
        <taxon>Polyporales</taxon>
        <taxon>Cerrenaceae</taxon>
        <taxon>Cerrena</taxon>
    </lineage>
</organism>
<gene>
    <name evidence="2" type="ORF">QCA50_014743</name>
</gene>
<keyword evidence="3" id="KW-1185">Reference proteome</keyword>
<feature type="compositionally biased region" description="Basic and acidic residues" evidence="1">
    <location>
        <begin position="297"/>
        <end position="315"/>
    </location>
</feature>
<dbReference type="AlphaFoldDB" id="A0AAW0FXR3"/>
<sequence>MAPSLALPYHTRVARQRDEVSLLDENEMQYYTCLKHAFSALFTVVDYVTFPLSGDDIARLPQDRIGRSADGTYAACSAVFQGPILPLPIMGKVNDFWVCTVLGEEAIFYKGQEGWIRWSTSNFSDAVVRRGRVVRFSASDASPFSWYTKESTPETPLPVSIRLRNLMITTQTIRQHPQYLLDPLVAGTIDMSLTLLHYISGTPIEQACSGYTVAELKALCKSPDKTVFSVDDSQLSNEAAVPRHNSLPMIKDDSKYSSYCPSESAIESKPPVGVRPYSPRSQSSSSQITGLTPPDSTRNHEENNVSRKRPRDDSRMPISASPHNTLHFGSGIGPGTTSSRLSAMRSQSASRQNSAPLPITVPSSPRAPMNVSGDCGTLAMTHSTDQIPSNHHTDNDYDTEPQNKRARIEQQFAQTKPALVSYTSVAVETEAASPTPPETPLSDPVIRVQVENEVFELQLSNLVHHSAWFSRRFDNGGKRDTHIALTNVSAHDFGRLVGVLNRTFDFLASPPSPSVLSAILGASKALEFSTISDFLVQYMSTVWSSDCSLITEGRLEGAVVTIQLAREFRVPQLLRRAFYEIIRDGTDVTTLGLADKDTMTALKIQGLFQKEWMLFVKASPQTACDQGPSDSMTCSSRSIRKEQWTLNVTDSTIYELGMQDPLYALNRLIDLGWTKQGYCLSCAGHWRMGLRTKRAAWWDLLGSHVGEK</sequence>
<dbReference type="EMBL" id="JASBNA010000037">
    <property type="protein sequence ID" value="KAK7682156.1"/>
    <property type="molecule type" value="Genomic_DNA"/>
</dbReference>
<evidence type="ECO:0000256" key="1">
    <source>
        <dbReference type="SAM" id="MobiDB-lite"/>
    </source>
</evidence>
<reference evidence="2 3" key="1">
    <citation type="submission" date="2022-09" db="EMBL/GenBank/DDBJ databases">
        <authorList>
            <person name="Palmer J.M."/>
        </authorList>
    </citation>
    <scope>NUCLEOTIDE SEQUENCE [LARGE SCALE GENOMIC DNA]</scope>
    <source>
        <strain evidence="2 3">DSM 7382</strain>
    </source>
</reference>
<feature type="compositionally biased region" description="Basic and acidic residues" evidence="1">
    <location>
        <begin position="391"/>
        <end position="400"/>
    </location>
</feature>
<evidence type="ECO:0000313" key="3">
    <source>
        <dbReference type="Proteomes" id="UP001385951"/>
    </source>
</evidence>
<evidence type="ECO:0000313" key="2">
    <source>
        <dbReference type="EMBL" id="KAK7682156.1"/>
    </source>
</evidence>
<comment type="caution">
    <text evidence="2">The sequence shown here is derived from an EMBL/GenBank/DDBJ whole genome shotgun (WGS) entry which is preliminary data.</text>
</comment>